<proteinExistence type="predicted"/>
<dbReference type="GO" id="GO:0016791">
    <property type="term" value="F:phosphatase activity"/>
    <property type="evidence" value="ECO:0007669"/>
    <property type="project" value="TreeGrafter"/>
</dbReference>
<sequence length="199" mass="22384">MSIKVIASDMDGTFLEDKGSYDKERFHQILDAMAARDMHFVVASGNSMSSLKPMFAETFDRLHFVAENGGQVLSYGQLLCQEFMASNDVEKLLNYFNYNLLDRPTIFNGAKSAYMLSGTKLHFDKEMIAEEEQSAMEASIHRLTSLEELDDDFIKITMLLTPEEANRVSEAFNHDFDGNLVDVPSGFGAIDFIQKGVHT</sequence>
<organism evidence="1 2">
    <name type="scientific">Streptococcus vestibularis</name>
    <dbReference type="NCBI Taxonomy" id="1343"/>
    <lineage>
        <taxon>Bacteria</taxon>
        <taxon>Bacillati</taxon>
        <taxon>Bacillota</taxon>
        <taxon>Bacilli</taxon>
        <taxon>Lactobacillales</taxon>
        <taxon>Streptococcaceae</taxon>
        <taxon>Streptococcus</taxon>
    </lineage>
</organism>
<dbReference type="InterPro" id="IPR023214">
    <property type="entry name" value="HAD_sf"/>
</dbReference>
<dbReference type="AlphaFoldDB" id="A0A564T5L7"/>
<dbReference type="Gene3D" id="3.30.1240.10">
    <property type="match status" value="1"/>
</dbReference>
<dbReference type="RefSeq" id="WP_220428508.1">
    <property type="nucleotide sequence ID" value="NZ_CABHNJ010000026.1"/>
</dbReference>
<evidence type="ECO:0000313" key="2">
    <source>
        <dbReference type="Proteomes" id="UP000380217"/>
    </source>
</evidence>
<dbReference type="Gene3D" id="3.40.50.1000">
    <property type="entry name" value="HAD superfamily/HAD-like"/>
    <property type="match status" value="1"/>
</dbReference>
<dbReference type="GO" id="GO:0000287">
    <property type="term" value="F:magnesium ion binding"/>
    <property type="evidence" value="ECO:0007669"/>
    <property type="project" value="TreeGrafter"/>
</dbReference>
<accession>A0A564T5L7</accession>
<dbReference type="SUPFAM" id="SSF56784">
    <property type="entry name" value="HAD-like"/>
    <property type="match status" value="1"/>
</dbReference>
<protein>
    <submittedName>
        <fullName evidence="1">Flavin mononucleotide phosphatase YbjI</fullName>
        <ecNumber evidence="1">3.1.3.-</ecNumber>
    </submittedName>
</protein>
<dbReference type="GO" id="GO:0005829">
    <property type="term" value="C:cytosol"/>
    <property type="evidence" value="ECO:0007669"/>
    <property type="project" value="TreeGrafter"/>
</dbReference>
<gene>
    <name evidence="1" type="primary">ybjI_2</name>
    <name evidence="1" type="ORF">SSSS39_01454</name>
</gene>
<dbReference type="InterPro" id="IPR036412">
    <property type="entry name" value="HAD-like_sf"/>
</dbReference>
<name>A0A564T5L7_STRVE</name>
<dbReference type="Proteomes" id="UP000380217">
    <property type="component" value="Unassembled WGS sequence"/>
</dbReference>
<dbReference type="Pfam" id="PF08282">
    <property type="entry name" value="Hydrolase_3"/>
    <property type="match status" value="1"/>
</dbReference>
<keyword evidence="1" id="KW-0378">Hydrolase</keyword>
<dbReference type="EC" id="3.1.3.-" evidence="1"/>
<evidence type="ECO:0000313" key="1">
    <source>
        <dbReference type="EMBL" id="VUX02745.1"/>
    </source>
</evidence>
<reference evidence="1 2" key="1">
    <citation type="submission" date="2019-07" db="EMBL/GenBank/DDBJ databases">
        <authorList>
            <person name="Hibberd C M."/>
            <person name="Gehrig L. J."/>
            <person name="Chang H.-W."/>
            <person name="Venkatesh S."/>
        </authorList>
    </citation>
    <scope>NUCLEOTIDE SEQUENCE [LARGE SCALE GENOMIC DNA]</scope>
    <source>
        <strain evidence="1">Streptococcus_salivarius_SS_Bg39</strain>
    </source>
</reference>
<dbReference type="PANTHER" id="PTHR10000">
    <property type="entry name" value="PHOSPHOSERINE PHOSPHATASE"/>
    <property type="match status" value="1"/>
</dbReference>
<dbReference type="EMBL" id="CABHNJ010000026">
    <property type="protein sequence ID" value="VUX02745.1"/>
    <property type="molecule type" value="Genomic_DNA"/>
</dbReference>
<dbReference type="PANTHER" id="PTHR10000:SF53">
    <property type="entry name" value="5-AMINO-6-(5-PHOSPHO-D-RIBITYLAMINO)URACIL PHOSPHATASE YBJI-RELATED"/>
    <property type="match status" value="1"/>
</dbReference>